<dbReference type="Proteomes" id="UP000008221">
    <property type="component" value="Chromosome"/>
</dbReference>
<dbReference type="KEGG" id="ace:Acel_1610"/>
<gene>
    <name evidence="7" type="ordered locus">Acel_1610</name>
</gene>
<comment type="subcellular location">
    <subcellularLocation>
        <location evidence="1">Cell membrane</location>
        <topology evidence="1">Multi-pass membrane protein</topology>
    </subcellularLocation>
</comment>
<feature type="transmembrane region" description="Helical" evidence="6">
    <location>
        <begin position="176"/>
        <end position="197"/>
    </location>
</feature>
<feature type="transmembrane region" description="Helical" evidence="6">
    <location>
        <begin position="275"/>
        <end position="299"/>
    </location>
</feature>
<evidence type="ECO:0000256" key="6">
    <source>
        <dbReference type="SAM" id="Phobius"/>
    </source>
</evidence>
<evidence type="ECO:0000313" key="8">
    <source>
        <dbReference type="Proteomes" id="UP000008221"/>
    </source>
</evidence>
<name>A0LVC2_ACIC1</name>
<dbReference type="GO" id="GO:0005886">
    <property type="term" value="C:plasma membrane"/>
    <property type="evidence" value="ECO:0007669"/>
    <property type="project" value="UniProtKB-SubCell"/>
</dbReference>
<evidence type="ECO:0000313" key="7">
    <source>
        <dbReference type="EMBL" id="ABK53382.1"/>
    </source>
</evidence>
<protein>
    <submittedName>
        <fullName evidence="7">Major facilitator superfamily MFS_1</fullName>
    </submittedName>
</protein>
<feature type="transmembrane region" description="Helical" evidence="6">
    <location>
        <begin position="20"/>
        <end position="43"/>
    </location>
</feature>
<evidence type="ECO:0000256" key="4">
    <source>
        <dbReference type="ARBA" id="ARBA00022989"/>
    </source>
</evidence>
<accession>A0LVC2</accession>
<feature type="transmembrane region" description="Helical" evidence="6">
    <location>
        <begin position="142"/>
        <end position="164"/>
    </location>
</feature>
<dbReference type="STRING" id="351607.Acel_1610"/>
<dbReference type="PANTHER" id="PTHR23513:SF17">
    <property type="entry name" value="MEMBRANE PROTEIN"/>
    <property type="match status" value="1"/>
</dbReference>
<evidence type="ECO:0000256" key="3">
    <source>
        <dbReference type="ARBA" id="ARBA00022692"/>
    </source>
</evidence>
<feature type="transmembrane region" description="Helical" evidence="6">
    <location>
        <begin position="242"/>
        <end position="263"/>
    </location>
</feature>
<keyword evidence="8" id="KW-1185">Reference proteome</keyword>
<dbReference type="RefSeq" id="WP_011720445.1">
    <property type="nucleotide sequence ID" value="NC_008578.1"/>
</dbReference>
<keyword evidence="3 6" id="KW-0812">Transmembrane</keyword>
<organism evidence="7 8">
    <name type="scientific">Acidothermus cellulolyticus (strain ATCC 43068 / DSM 8971 / 11B)</name>
    <dbReference type="NCBI Taxonomy" id="351607"/>
    <lineage>
        <taxon>Bacteria</taxon>
        <taxon>Bacillati</taxon>
        <taxon>Actinomycetota</taxon>
        <taxon>Actinomycetes</taxon>
        <taxon>Acidothermales</taxon>
        <taxon>Acidothermaceae</taxon>
        <taxon>Acidothermus</taxon>
    </lineage>
</organism>
<feature type="transmembrane region" description="Helical" evidence="6">
    <location>
        <begin position="55"/>
        <end position="76"/>
    </location>
</feature>
<evidence type="ECO:0000256" key="5">
    <source>
        <dbReference type="ARBA" id="ARBA00023136"/>
    </source>
</evidence>
<reference evidence="7 8" key="1">
    <citation type="journal article" date="2009" name="Genome Res.">
        <title>Complete genome of the cellulolytic thermophile Acidothermus cellulolyticus 11B provides insights into its ecophysiological and evolutionary adaptations.</title>
        <authorList>
            <person name="Barabote R.D."/>
            <person name="Xie G."/>
            <person name="Leu D.H."/>
            <person name="Normand P."/>
            <person name="Necsulea A."/>
            <person name="Daubin V."/>
            <person name="Medigue C."/>
            <person name="Adney W.S."/>
            <person name="Xu X.C."/>
            <person name="Lapidus A."/>
            <person name="Parales R.E."/>
            <person name="Detter C."/>
            <person name="Pujic P."/>
            <person name="Bruce D."/>
            <person name="Lavire C."/>
            <person name="Challacombe J.F."/>
            <person name="Brettin T.S."/>
            <person name="Berry A.M."/>
        </authorList>
    </citation>
    <scope>NUCLEOTIDE SEQUENCE [LARGE SCALE GENOMIC DNA]</scope>
    <source>
        <strain evidence="8">ATCC 43068 / DSM 8971 / 11B</strain>
    </source>
</reference>
<proteinExistence type="predicted"/>
<dbReference type="InterPro" id="IPR036259">
    <property type="entry name" value="MFS_trans_sf"/>
</dbReference>
<dbReference type="AlphaFoldDB" id="A0LVC2"/>
<feature type="transmembrane region" description="Helical" evidence="6">
    <location>
        <begin position="111"/>
        <end position="130"/>
    </location>
</feature>
<feature type="transmembrane region" description="Helical" evidence="6">
    <location>
        <begin position="311"/>
        <end position="328"/>
    </location>
</feature>
<dbReference type="OrthoDB" id="3688258at2"/>
<dbReference type="GO" id="GO:0022857">
    <property type="term" value="F:transmembrane transporter activity"/>
    <property type="evidence" value="ECO:0007669"/>
    <property type="project" value="InterPro"/>
</dbReference>
<dbReference type="Gene3D" id="1.20.1250.20">
    <property type="entry name" value="MFS general substrate transporter like domains"/>
    <property type="match status" value="1"/>
</dbReference>
<keyword evidence="5 6" id="KW-0472">Membrane</keyword>
<dbReference type="InParanoid" id="A0LVC2"/>
<dbReference type="InterPro" id="IPR011701">
    <property type="entry name" value="MFS"/>
</dbReference>
<evidence type="ECO:0000256" key="2">
    <source>
        <dbReference type="ARBA" id="ARBA00022475"/>
    </source>
</evidence>
<feature type="transmembrane region" description="Helical" evidence="6">
    <location>
        <begin position="400"/>
        <end position="420"/>
    </location>
</feature>
<feature type="transmembrane region" description="Helical" evidence="6">
    <location>
        <begin position="209"/>
        <end position="230"/>
    </location>
</feature>
<dbReference type="CDD" id="cd06173">
    <property type="entry name" value="MFS_MefA_like"/>
    <property type="match status" value="1"/>
</dbReference>
<dbReference type="HOGENOM" id="CLU_052021_0_0_11"/>
<feature type="transmembrane region" description="Helical" evidence="6">
    <location>
        <begin position="374"/>
        <end position="394"/>
    </location>
</feature>
<sequence length="450" mass="46269">MGRTAALRAVLAEAGFRRLYATRLVSAVADGSFQAALASYVLFNPERATTPAEAAAALTALALPYSLIGPFVGVFLDRWRRQRVLVIGNTVKAALVVGVAALVADRAENGAFLAVTIAALSVNRLFLAALSAALPHVVPENYLVTANAVATTSGTVATIIGAGIGGSLRLAAGTHALALGGVVAAAALGYLGSALVARRFAADELGPDVPLAVPMWHAVHAVLAGLAAAARHVAQRQRVASALAAISAHRFCYGMATLTIVLLERNYFAHENQAVRGLFGLGAVVGASGLGIVAAALVTPRVTRRIGTTRWVAAMLCAAGTAVAVFGLPFQRELLIAGAFVLGFSAQGMKICVDTIVQADVADNFRGRVFSGYDMLYNVTYVAAAAAAAAALPPSGKSDAVMSGLAAGYVLAGLSFAWFTRGAVVRERPMVGRQPERVAAQPPGNFQDAR</sequence>
<keyword evidence="4 6" id="KW-1133">Transmembrane helix</keyword>
<feature type="transmembrane region" description="Helical" evidence="6">
    <location>
        <begin position="334"/>
        <end position="353"/>
    </location>
</feature>
<dbReference type="eggNOG" id="COG2814">
    <property type="taxonomic scope" value="Bacteria"/>
</dbReference>
<evidence type="ECO:0000256" key="1">
    <source>
        <dbReference type="ARBA" id="ARBA00004651"/>
    </source>
</evidence>
<dbReference type="Pfam" id="PF07690">
    <property type="entry name" value="MFS_1"/>
    <property type="match status" value="1"/>
</dbReference>
<dbReference type="SUPFAM" id="SSF103473">
    <property type="entry name" value="MFS general substrate transporter"/>
    <property type="match status" value="1"/>
</dbReference>
<dbReference type="EMBL" id="CP000481">
    <property type="protein sequence ID" value="ABK53382.1"/>
    <property type="molecule type" value="Genomic_DNA"/>
</dbReference>
<dbReference type="PANTHER" id="PTHR23513">
    <property type="entry name" value="INTEGRAL MEMBRANE EFFLUX PROTEIN-RELATED"/>
    <property type="match status" value="1"/>
</dbReference>
<keyword evidence="2" id="KW-1003">Cell membrane</keyword>